<dbReference type="HOGENOM" id="CLU_136186_0_0_9"/>
<evidence type="ECO:0008006" key="8">
    <source>
        <dbReference type="Google" id="ProtNLM"/>
    </source>
</evidence>
<comment type="subcellular location">
    <subcellularLocation>
        <location evidence="1">Membrane</location>
        <topology evidence="1">Multi-pass membrane protein</topology>
    </subcellularLocation>
</comment>
<keyword evidence="2 5" id="KW-0812">Transmembrane</keyword>
<dbReference type="InterPro" id="IPR021147">
    <property type="entry name" value="DUF697"/>
</dbReference>
<sequence length="166" mass="17542">MEREFNDEFKKIPLAELNDKAENAVAVAVAAAGATAFIPIPFADAPALIAEQVVLMGSICSIYEIDLGKDGLKMLVTTALMAGGATIVGKTIFGNLLKIIPVIGTISGSLLSGATAGTVTYAMGMAFIELCKMVKLGKLSEYDMVSNKGKNVMNEQFKAWMNSSKK</sequence>
<evidence type="ECO:0000256" key="2">
    <source>
        <dbReference type="ARBA" id="ARBA00022692"/>
    </source>
</evidence>
<dbReference type="BioCyc" id="EBAC796937-HMP:GMGH-1441-MONOMER"/>
<dbReference type="Pfam" id="PF05128">
    <property type="entry name" value="DUF697"/>
    <property type="match status" value="1"/>
</dbReference>
<evidence type="ECO:0000313" key="6">
    <source>
        <dbReference type="EMBL" id="EHL16180.1"/>
    </source>
</evidence>
<comment type="caution">
    <text evidence="6">The sequence shown here is derived from an EMBL/GenBank/DDBJ whole genome shotgun (WGS) entry which is preliminary data.</text>
</comment>
<dbReference type="Proteomes" id="UP000006437">
    <property type="component" value="Unassembled WGS sequence"/>
</dbReference>
<name>G9WZ35_9FIRM</name>
<evidence type="ECO:0000256" key="1">
    <source>
        <dbReference type="ARBA" id="ARBA00004141"/>
    </source>
</evidence>
<gene>
    <name evidence="6" type="ORF">HMPREF9629_01436</name>
</gene>
<feature type="transmembrane region" description="Helical" evidence="5">
    <location>
        <begin position="99"/>
        <end position="128"/>
    </location>
</feature>
<evidence type="ECO:0000313" key="7">
    <source>
        <dbReference type="Proteomes" id="UP000006437"/>
    </source>
</evidence>
<feature type="transmembrane region" description="Helical" evidence="5">
    <location>
        <begin position="75"/>
        <end position="93"/>
    </location>
</feature>
<proteinExistence type="predicted"/>
<dbReference type="GO" id="GO:0016020">
    <property type="term" value="C:membrane"/>
    <property type="evidence" value="ECO:0007669"/>
    <property type="project" value="UniProtKB-SubCell"/>
</dbReference>
<dbReference type="AlphaFoldDB" id="G9WZ35"/>
<dbReference type="EMBL" id="AFZE01000005">
    <property type="protein sequence ID" value="EHL16180.1"/>
    <property type="molecule type" value="Genomic_DNA"/>
</dbReference>
<evidence type="ECO:0000256" key="3">
    <source>
        <dbReference type="ARBA" id="ARBA00022989"/>
    </source>
</evidence>
<accession>G9WZ35</accession>
<evidence type="ECO:0000256" key="4">
    <source>
        <dbReference type="ARBA" id="ARBA00023136"/>
    </source>
</evidence>
<keyword evidence="4 5" id="KW-0472">Membrane</keyword>
<reference evidence="6 7" key="1">
    <citation type="submission" date="2011-08" db="EMBL/GenBank/DDBJ databases">
        <title>The Genome Sequence of Eubacteriaceae bacterium ACC19a.</title>
        <authorList>
            <consortium name="The Broad Institute Genome Sequencing Platform"/>
            <person name="Earl A."/>
            <person name="Ward D."/>
            <person name="Feldgarden M."/>
            <person name="Gevers D."/>
            <person name="Sizova M."/>
            <person name="Hazen A."/>
            <person name="Epstein S."/>
            <person name="Young S.K."/>
            <person name="Zeng Q."/>
            <person name="Gargeya S."/>
            <person name="Fitzgerald M."/>
            <person name="Haas B."/>
            <person name="Abouelleil A."/>
            <person name="Alvarado L."/>
            <person name="Arachchi H.M."/>
            <person name="Berlin A."/>
            <person name="Brown A."/>
            <person name="Chapman S.B."/>
            <person name="Chen Z."/>
            <person name="Dunbar C."/>
            <person name="Freedman E."/>
            <person name="Gearin G."/>
            <person name="Gellesch M."/>
            <person name="Goldberg J."/>
            <person name="Griggs A."/>
            <person name="Gujja S."/>
            <person name="Heiman D."/>
            <person name="Howarth C."/>
            <person name="Larson L."/>
            <person name="Lui A."/>
            <person name="MacDonald P.J.P."/>
            <person name="Montmayeur A."/>
            <person name="Murphy C."/>
            <person name="Neiman D."/>
            <person name="Pearson M."/>
            <person name="Priest M."/>
            <person name="Roberts A."/>
            <person name="Saif S."/>
            <person name="Shea T."/>
            <person name="Shenoy N."/>
            <person name="Sisk P."/>
            <person name="Stolte C."/>
            <person name="Sykes S."/>
            <person name="Wortman J."/>
            <person name="Nusbaum C."/>
            <person name="Birren B."/>
        </authorList>
    </citation>
    <scope>NUCLEOTIDE SEQUENCE [LARGE SCALE GENOMIC DNA]</scope>
    <source>
        <strain evidence="6 7">ACC19a</strain>
    </source>
</reference>
<dbReference type="RefSeq" id="WP_009525666.1">
    <property type="nucleotide sequence ID" value="NZ_JBQNBP010000005.1"/>
</dbReference>
<keyword evidence="3 5" id="KW-1133">Transmembrane helix</keyword>
<dbReference type="PATRIC" id="fig|796937.3.peg.631"/>
<protein>
    <recommendedName>
        <fullName evidence="8">GTPase</fullName>
    </recommendedName>
</protein>
<feature type="transmembrane region" description="Helical" evidence="5">
    <location>
        <begin position="21"/>
        <end position="40"/>
    </location>
</feature>
<organism evidence="6 7">
    <name type="scientific">Peptoanaerobacter stomatis</name>
    <dbReference type="NCBI Taxonomy" id="796937"/>
    <lineage>
        <taxon>Bacteria</taxon>
        <taxon>Bacillati</taxon>
        <taxon>Bacillota</taxon>
        <taxon>Clostridia</taxon>
        <taxon>Peptostreptococcales</taxon>
        <taxon>Filifactoraceae</taxon>
        <taxon>Peptoanaerobacter</taxon>
    </lineage>
</organism>
<evidence type="ECO:0000256" key="5">
    <source>
        <dbReference type="SAM" id="Phobius"/>
    </source>
</evidence>